<dbReference type="SUPFAM" id="SSF82114">
    <property type="entry name" value="Riboflavin kinase-like"/>
    <property type="match status" value="1"/>
</dbReference>
<keyword evidence="10 14" id="KW-0067">ATP-binding</keyword>
<dbReference type="GO" id="GO:0008531">
    <property type="term" value="F:riboflavin kinase activity"/>
    <property type="evidence" value="ECO:0007669"/>
    <property type="project" value="UniProtKB-UniRule"/>
</dbReference>
<dbReference type="NCBIfam" id="TIGR00083">
    <property type="entry name" value="ribF"/>
    <property type="match status" value="1"/>
</dbReference>
<evidence type="ECO:0000256" key="13">
    <source>
        <dbReference type="ARBA" id="ARBA00049494"/>
    </source>
</evidence>
<keyword evidence="6 14" id="KW-0548">Nucleotidyltransferase</keyword>
<evidence type="ECO:0000256" key="11">
    <source>
        <dbReference type="ARBA" id="ARBA00023268"/>
    </source>
</evidence>
<organism evidence="16 17">
    <name type="scientific">Acididesulfobacter guangdongensis</name>
    <dbReference type="NCBI Taxonomy" id="2597225"/>
    <lineage>
        <taxon>Bacteria</taxon>
        <taxon>Deltaproteobacteria</taxon>
        <taxon>Candidatus Acidulodesulfobacterales</taxon>
        <taxon>Candidatus Acididesulfobacter</taxon>
    </lineage>
</organism>
<evidence type="ECO:0000256" key="1">
    <source>
        <dbReference type="ARBA" id="ARBA00004726"/>
    </source>
</evidence>
<proteinExistence type="inferred from homology"/>
<dbReference type="Gene3D" id="3.40.50.620">
    <property type="entry name" value="HUPs"/>
    <property type="match status" value="1"/>
</dbReference>
<comment type="catalytic activity">
    <reaction evidence="12 14">
        <text>riboflavin + ATP = FMN + ADP + H(+)</text>
        <dbReference type="Rhea" id="RHEA:14357"/>
        <dbReference type="ChEBI" id="CHEBI:15378"/>
        <dbReference type="ChEBI" id="CHEBI:30616"/>
        <dbReference type="ChEBI" id="CHEBI:57986"/>
        <dbReference type="ChEBI" id="CHEBI:58210"/>
        <dbReference type="ChEBI" id="CHEBI:456216"/>
        <dbReference type="EC" id="2.7.1.26"/>
    </reaction>
</comment>
<dbReference type="PANTHER" id="PTHR22749">
    <property type="entry name" value="RIBOFLAVIN KINASE/FMN ADENYLYLTRANSFERASE"/>
    <property type="match status" value="1"/>
</dbReference>
<dbReference type="InterPro" id="IPR002606">
    <property type="entry name" value="Riboflavin_kinase_bac"/>
</dbReference>
<dbReference type="GO" id="GO:0003919">
    <property type="term" value="F:FMN adenylyltransferase activity"/>
    <property type="evidence" value="ECO:0007669"/>
    <property type="project" value="UniProtKB-UniRule"/>
</dbReference>
<dbReference type="AlphaFoldDB" id="A0A519BEB2"/>
<keyword evidence="11" id="KW-0511">Multifunctional enzyme</keyword>
<evidence type="ECO:0000313" key="16">
    <source>
        <dbReference type="EMBL" id="RZD15598.1"/>
    </source>
</evidence>
<dbReference type="PANTHER" id="PTHR22749:SF6">
    <property type="entry name" value="RIBOFLAVIN KINASE"/>
    <property type="match status" value="1"/>
</dbReference>
<dbReference type="EC" id="2.7.1.26" evidence="14"/>
<comment type="catalytic activity">
    <reaction evidence="13 14">
        <text>FMN + ATP + H(+) = FAD + diphosphate</text>
        <dbReference type="Rhea" id="RHEA:17237"/>
        <dbReference type="ChEBI" id="CHEBI:15378"/>
        <dbReference type="ChEBI" id="CHEBI:30616"/>
        <dbReference type="ChEBI" id="CHEBI:33019"/>
        <dbReference type="ChEBI" id="CHEBI:57692"/>
        <dbReference type="ChEBI" id="CHEBI:58210"/>
        <dbReference type="EC" id="2.7.7.2"/>
    </reaction>
</comment>
<accession>A0A519BEB2</accession>
<dbReference type="InterPro" id="IPR023468">
    <property type="entry name" value="Riboflavin_kinase"/>
</dbReference>
<reference evidence="16 17" key="1">
    <citation type="journal article" date="2019" name="ISME J.">
        <title>Insights into ecological role of a new deltaproteobacterial order Candidatus Acidulodesulfobacterales by metagenomics and metatranscriptomics.</title>
        <authorList>
            <person name="Tan S."/>
            <person name="Liu J."/>
            <person name="Fang Y."/>
            <person name="Hedlund B.P."/>
            <person name="Lian Z.H."/>
            <person name="Huang L.Y."/>
            <person name="Li J.T."/>
            <person name="Huang L.N."/>
            <person name="Li W.J."/>
            <person name="Jiang H.C."/>
            <person name="Dong H.L."/>
            <person name="Shu W.S."/>
        </authorList>
    </citation>
    <scope>NUCLEOTIDE SEQUENCE [LARGE SCALE GENOMIC DNA]</scope>
    <source>
        <strain evidence="16">AP2</strain>
    </source>
</reference>
<comment type="caution">
    <text evidence="16">The sequence shown here is derived from an EMBL/GenBank/DDBJ whole genome shotgun (WGS) entry which is preliminary data.</text>
</comment>
<comment type="similarity">
    <text evidence="14">Belongs to the ribF family.</text>
</comment>
<keyword evidence="7 14" id="KW-0547">Nucleotide-binding</keyword>
<dbReference type="SUPFAM" id="SSF52374">
    <property type="entry name" value="Nucleotidylyl transferase"/>
    <property type="match status" value="1"/>
</dbReference>
<evidence type="ECO:0000259" key="15">
    <source>
        <dbReference type="SMART" id="SM00904"/>
    </source>
</evidence>
<evidence type="ECO:0000256" key="14">
    <source>
        <dbReference type="PIRNR" id="PIRNR004491"/>
    </source>
</evidence>
<dbReference type="InterPro" id="IPR004821">
    <property type="entry name" value="Cyt_trans-like"/>
</dbReference>
<dbReference type="InterPro" id="IPR015865">
    <property type="entry name" value="Riboflavin_kinase_bac/euk"/>
</dbReference>
<sequence length="313" mass="35747">MKVFNINELDYDFDNSVLTIGSFDGIHLGHAKLIELTKESAEKLNSKSVVLTFHPHPMKALKPEKKIHLITTFEKKVELIAKLGIDYLVYIPFSREFAKMPPETFIREIIYKKFKPLKIIIGHDFGFGNAKAGDIALLNKYSKEFCFKVHVVDPVKIGDNIVSSTLIRQLILQGEISKVKAYLGRYYSVHGKVVKGSGRGKFLGIPTANIIPEEELFPKDGVYASFVKINGSDYKAITNIGSNPTFNDDSRRIESLIFNFDSDIYDNDIEVYFVERLRDEIKFNSVSDLQEKIKEDIKFTEYIFKSQKQEAVI</sequence>
<protein>
    <recommendedName>
        <fullName evidence="14">Riboflavin biosynthesis protein</fullName>
    </recommendedName>
    <domain>
        <recommendedName>
            <fullName evidence="14">Riboflavin kinase</fullName>
            <ecNumber evidence="14">2.7.1.26</ecNumber>
        </recommendedName>
        <alternativeName>
            <fullName evidence="14">Flavokinase</fullName>
        </alternativeName>
    </domain>
    <domain>
        <recommendedName>
            <fullName evidence="14">FMN adenylyltransferase</fullName>
            <ecNumber evidence="14">2.7.7.2</ecNumber>
        </recommendedName>
        <alternativeName>
            <fullName evidence="14">FAD pyrophosphorylase</fullName>
        </alternativeName>
        <alternativeName>
            <fullName evidence="14">FAD synthase</fullName>
        </alternativeName>
    </domain>
</protein>
<evidence type="ECO:0000256" key="10">
    <source>
        <dbReference type="ARBA" id="ARBA00022840"/>
    </source>
</evidence>
<keyword evidence="9 14" id="KW-0274">FAD</keyword>
<dbReference type="CDD" id="cd02064">
    <property type="entry name" value="FAD_synthetase_N"/>
    <property type="match status" value="1"/>
</dbReference>
<dbReference type="InterPro" id="IPR015864">
    <property type="entry name" value="FAD_synthase"/>
</dbReference>
<dbReference type="FunFam" id="2.40.30.30:FF:000003">
    <property type="entry name" value="Riboflavin biosynthesis protein"/>
    <property type="match status" value="1"/>
</dbReference>
<keyword evidence="4 14" id="KW-0288">FMN</keyword>
<evidence type="ECO:0000256" key="3">
    <source>
        <dbReference type="ARBA" id="ARBA00022630"/>
    </source>
</evidence>
<dbReference type="GO" id="GO:0005524">
    <property type="term" value="F:ATP binding"/>
    <property type="evidence" value="ECO:0007669"/>
    <property type="project" value="UniProtKB-UniRule"/>
</dbReference>
<dbReference type="GO" id="GO:0006747">
    <property type="term" value="P:FAD biosynthetic process"/>
    <property type="evidence" value="ECO:0007669"/>
    <property type="project" value="UniProtKB-UniRule"/>
</dbReference>
<dbReference type="UniPathway" id="UPA00277">
    <property type="reaction ID" value="UER00407"/>
</dbReference>
<evidence type="ECO:0000313" key="17">
    <source>
        <dbReference type="Proteomes" id="UP000316562"/>
    </source>
</evidence>
<dbReference type="EC" id="2.7.7.2" evidence="14"/>
<dbReference type="InterPro" id="IPR014729">
    <property type="entry name" value="Rossmann-like_a/b/a_fold"/>
</dbReference>
<keyword evidence="3 14" id="KW-0285">Flavoprotein</keyword>
<feature type="domain" description="Riboflavin kinase" evidence="15">
    <location>
        <begin position="182"/>
        <end position="305"/>
    </location>
</feature>
<name>A0A519BEB2_ACIG2</name>
<dbReference type="GO" id="GO:0009398">
    <property type="term" value="P:FMN biosynthetic process"/>
    <property type="evidence" value="ECO:0007669"/>
    <property type="project" value="UniProtKB-UniRule"/>
</dbReference>
<dbReference type="EMBL" id="SGBC01000004">
    <property type="protein sequence ID" value="RZD15598.1"/>
    <property type="molecule type" value="Genomic_DNA"/>
</dbReference>
<dbReference type="SMART" id="SM00904">
    <property type="entry name" value="Flavokinase"/>
    <property type="match status" value="1"/>
</dbReference>
<keyword evidence="5 14" id="KW-0808">Transferase</keyword>
<keyword evidence="8 14" id="KW-0418">Kinase</keyword>
<dbReference type="NCBIfam" id="TIGR00125">
    <property type="entry name" value="cyt_tran_rel"/>
    <property type="match status" value="1"/>
</dbReference>
<dbReference type="Proteomes" id="UP000316562">
    <property type="component" value="Unassembled WGS sequence"/>
</dbReference>
<dbReference type="InterPro" id="IPR023465">
    <property type="entry name" value="Riboflavin_kinase_dom_sf"/>
</dbReference>
<dbReference type="Gene3D" id="2.40.30.30">
    <property type="entry name" value="Riboflavin kinase-like"/>
    <property type="match status" value="1"/>
</dbReference>
<dbReference type="Pfam" id="PF01687">
    <property type="entry name" value="Flavokinase"/>
    <property type="match status" value="1"/>
</dbReference>
<evidence type="ECO:0000256" key="2">
    <source>
        <dbReference type="ARBA" id="ARBA00005201"/>
    </source>
</evidence>
<dbReference type="UniPathway" id="UPA00276">
    <property type="reaction ID" value="UER00406"/>
</dbReference>
<evidence type="ECO:0000256" key="6">
    <source>
        <dbReference type="ARBA" id="ARBA00022695"/>
    </source>
</evidence>
<dbReference type="GO" id="GO:0009231">
    <property type="term" value="P:riboflavin biosynthetic process"/>
    <property type="evidence" value="ECO:0007669"/>
    <property type="project" value="InterPro"/>
</dbReference>
<evidence type="ECO:0000256" key="4">
    <source>
        <dbReference type="ARBA" id="ARBA00022643"/>
    </source>
</evidence>
<dbReference type="NCBIfam" id="NF004160">
    <property type="entry name" value="PRK05627.1-3"/>
    <property type="match status" value="1"/>
</dbReference>
<dbReference type="Pfam" id="PF06574">
    <property type="entry name" value="FAD_syn"/>
    <property type="match status" value="1"/>
</dbReference>
<dbReference type="PIRSF" id="PIRSF004491">
    <property type="entry name" value="FAD_Synth"/>
    <property type="match status" value="1"/>
</dbReference>
<evidence type="ECO:0000256" key="9">
    <source>
        <dbReference type="ARBA" id="ARBA00022827"/>
    </source>
</evidence>
<dbReference type="FunFam" id="3.40.50.620:FF:000021">
    <property type="entry name" value="Riboflavin biosynthesis protein"/>
    <property type="match status" value="1"/>
</dbReference>
<evidence type="ECO:0000256" key="7">
    <source>
        <dbReference type="ARBA" id="ARBA00022741"/>
    </source>
</evidence>
<gene>
    <name evidence="16" type="ORF">EVJ46_08680</name>
</gene>
<comment type="pathway">
    <text evidence="1 14">Cofactor biosynthesis; FAD biosynthesis; FAD from FMN: step 1/1.</text>
</comment>
<evidence type="ECO:0000256" key="12">
    <source>
        <dbReference type="ARBA" id="ARBA00047880"/>
    </source>
</evidence>
<comment type="pathway">
    <text evidence="2 14">Cofactor biosynthesis; FMN biosynthesis; FMN from riboflavin (ATP route): step 1/1.</text>
</comment>
<evidence type="ECO:0000256" key="8">
    <source>
        <dbReference type="ARBA" id="ARBA00022777"/>
    </source>
</evidence>
<dbReference type="NCBIfam" id="NF004162">
    <property type="entry name" value="PRK05627.1-5"/>
    <property type="match status" value="1"/>
</dbReference>
<evidence type="ECO:0000256" key="5">
    <source>
        <dbReference type="ARBA" id="ARBA00022679"/>
    </source>
</evidence>